<evidence type="ECO:0000256" key="1">
    <source>
        <dbReference type="ARBA" id="ARBA00007689"/>
    </source>
</evidence>
<gene>
    <name evidence="3" type="ORF">OJAG_16230</name>
</gene>
<dbReference type="SUPFAM" id="SSF54909">
    <property type="entry name" value="Dimeric alpha+beta barrel"/>
    <property type="match status" value="1"/>
</dbReference>
<dbReference type="PANTHER" id="PTHR35174">
    <property type="entry name" value="BLL7171 PROTEIN-RELATED"/>
    <property type="match status" value="1"/>
</dbReference>
<name>A0A163RSW8_9CELL</name>
<dbReference type="Proteomes" id="UP000076447">
    <property type="component" value="Unassembled WGS sequence"/>
</dbReference>
<dbReference type="EMBL" id="LRIE01000067">
    <property type="protein sequence ID" value="KZM35660.1"/>
    <property type="molecule type" value="Genomic_DNA"/>
</dbReference>
<evidence type="ECO:0000259" key="2">
    <source>
        <dbReference type="Pfam" id="PF03795"/>
    </source>
</evidence>
<dbReference type="InterPro" id="IPR011008">
    <property type="entry name" value="Dimeric_a/b-barrel"/>
</dbReference>
<dbReference type="AlphaFoldDB" id="A0A163RSW8"/>
<dbReference type="PATRIC" id="fig|43678.3.peg.1702"/>
<protein>
    <submittedName>
        <fullName evidence="3">YCII-related domain protein</fullName>
    </submittedName>
</protein>
<proteinExistence type="inferred from homology"/>
<dbReference type="Gene3D" id="3.30.70.1060">
    <property type="entry name" value="Dimeric alpha+beta barrel"/>
    <property type="match status" value="1"/>
</dbReference>
<dbReference type="PANTHER" id="PTHR35174:SF3">
    <property type="entry name" value="BLL7171 PROTEIN"/>
    <property type="match status" value="1"/>
</dbReference>
<sequence>MKVMFLLYGDEQVWAAASAEERSRFMAQHDEFAAFLRNRGSIVAAEALSTVAAATTVRSREGMATVTEGPFAELAEQLGGFYVAVLPSIDTAIEAVALLPQYTVELRPVVDVDDL</sequence>
<comment type="caution">
    <text evidence="3">The sequence shown here is derived from an EMBL/GenBank/DDBJ whole genome shotgun (WGS) entry which is preliminary data.</text>
</comment>
<organism evidence="3 4">
    <name type="scientific">Oerskovia enterophila</name>
    <dbReference type="NCBI Taxonomy" id="43678"/>
    <lineage>
        <taxon>Bacteria</taxon>
        <taxon>Bacillati</taxon>
        <taxon>Actinomycetota</taxon>
        <taxon>Actinomycetes</taxon>
        <taxon>Micrococcales</taxon>
        <taxon>Cellulomonadaceae</taxon>
        <taxon>Oerskovia</taxon>
    </lineage>
</organism>
<accession>A0A163RSW8</accession>
<evidence type="ECO:0000313" key="3">
    <source>
        <dbReference type="EMBL" id="KZM35660.1"/>
    </source>
</evidence>
<dbReference type="InterPro" id="IPR005545">
    <property type="entry name" value="YCII"/>
</dbReference>
<reference evidence="3 4" key="1">
    <citation type="submission" date="2016-01" db="EMBL/GenBank/DDBJ databases">
        <title>Genome sequence of Oerskovia enterophila VJag, an agar and cellulose degrading bacterium.</title>
        <authorList>
            <person name="Poehlein A."/>
            <person name="Jag V."/>
            <person name="Bengelsdorf F."/>
            <person name="Duerre P."/>
            <person name="Daniel R."/>
        </authorList>
    </citation>
    <scope>NUCLEOTIDE SEQUENCE [LARGE SCALE GENOMIC DNA]</scope>
    <source>
        <strain evidence="3 4">VJag</strain>
    </source>
</reference>
<feature type="domain" description="YCII-related" evidence="2">
    <location>
        <begin position="1"/>
        <end position="110"/>
    </location>
</feature>
<dbReference type="STRING" id="43678.OJAG_16230"/>
<dbReference type="Pfam" id="PF03795">
    <property type="entry name" value="YCII"/>
    <property type="match status" value="1"/>
</dbReference>
<comment type="similarity">
    <text evidence="1">Belongs to the YciI family.</text>
</comment>
<evidence type="ECO:0000313" key="4">
    <source>
        <dbReference type="Proteomes" id="UP000076447"/>
    </source>
</evidence>